<evidence type="ECO:0000256" key="3">
    <source>
        <dbReference type="ARBA" id="ARBA00022692"/>
    </source>
</evidence>
<reference evidence="11" key="1">
    <citation type="submission" date="2021-01" db="UniProtKB">
        <authorList>
            <consortium name="EnsemblMetazoa"/>
        </authorList>
    </citation>
    <scope>IDENTIFICATION</scope>
</reference>
<evidence type="ECO:0000256" key="2">
    <source>
        <dbReference type="ARBA" id="ARBA00022448"/>
    </source>
</evidence>
<accession>A0A7M5UKZ4</accession>
<dbReference type="Pfam" id="PF07885">
    <property type="entry name" value="Ion_trans_2"/>
    <property type="match status" value="2"/>
</dbReference>
<dbReference type="EnsemblMetazoa" id="CLYHEMT002351.1">
    <property type="protein sequence ID" value="CLYHEMP002351.1"/>
    <property type="gene ID" value="CLYHEMG002351"/>
</dbReference>
<organism evidence="11 12">
    <name type="scientific">Clytia hemisphaerica</name>
    <dbReference type="NCBI Taxonomy" id="252671"/>
    <lineage>
        <taxon>Eukaryota</taxon>
        <taxon>Metazoa</taxon>
        <taxon>Cnidaria</taxon>
        <taxon>Hydrozoa</taxon>
        <taxon>Hydroidolina</taxon>
        <taxon>Leptothecata</taxon>
        <taxon>Obeliida</taxon>
        <taxon>Clytiidae</taxon>
        <taxon>Clytia</taxon>
    </lineage>
</organism>
<dbReference type="GO" id="GO:0005886">
    <property type="term" value="C:plasma membrane"/>
    <property type="evidence" value="ECO:0007669"/>
    <property type="project" value="TreeGrafter"/>
</dbReference>
<feature type="transmembrane region" description="Helical" evidence="9">
    <location>
        <begin position="71"/>
        <end position="92"/>
    </location>
</feature>
<feature type="transmembrane region" description="Helical" evidence="9">
    <location>
        <begin position="208"/>
        <end position="241"/>
    </location>
</feature>
<dbReference type="AlphaFoldDB" id="A0A7M5UKZ4"/>
<proteinExistence type="inferred from homology"/>
<dbReference type="PRINTS" id="PR01333">
    <property type="entry name" value="2POREKCHANEL"/>
</dbReference>
<dbReference type="InterPro" id="IPR003280">
    <property type="entry name" value="2pore_dom_K_chnl"/>
</dbReference>
<evidence type="ECO:0000313" key="11">
    <source>
        <dbReference type="EnsemblMetazoa" id="CLYHEMP002351.1"/>
    </source>
</evidence>
<sequence>MTTSKGRERKITIVSLSQSKINFEGRTSLDDEDQESLDDSVSTIDEALSCIDLEKELVFIKKCIKGQCKQLVKLFLIFCIYIIFGMFVFFYIEECSGATKPDDNSYILKDRSVDPELTNSTHSCIELIDTFDNDRNETNNSTFESTEILSYCQMEFQGSMHPVITKFATKGLCHIDAFLLLKYAEFTIFTCLTIGYGNTTPETIVGRIILIFYAIVGMPLALTMYSVAGKLVVQIITYILNMIQSRVRKKPTEEVKHLQLKNLVISVVLFILIILAGSGVTSAPNMENLAYSSSFYFWFISLSTIGYGDITFKRDQHLKSPHMMMVAVLILLFGIGILAAIIAAISLVLEKRDLKMSTIIIDNDEENLVENEESNQSSDVNENFFPHKVLEGLRNREERVSRQIVDDDEQTCITQLSSEESLNDEPNRNHREKRVTSSIVITPKFTEDTLMLLKRRKTIKESKTHSNGYDRAFVFTDNDRFDMNGHTNNNNDVLL</sequence>
<evidence type="ECO:0000313" key="12">
    <source>
        <dbReference type="Proteomes" id="UP000594262"/>
    </source>
</evidence>
<dbReference type="GO" id="GO:0030322">
    <property type="term" value="P:stabilization of membrane potential"/>
    <property type="evidence" value="ECO:0007669"/>
    <property type="project" value="TreeGrafter"/>
</dbReference>
<evidence type="ECO:0000256" key="1">
    <source>
        <dbReference type="ARBA" id="ARBA00004141"/>
    </source>
</evidence>
<dbReference type="OrthoDB" id="297496at2759"/>
<feature type="transmembrane region" description="Helical" evidence="9">
    <location>
        <begin position="324"/>
        <end position="349"/>
    </location>
</feature>
<keyword evidence="3 8" id="KW-0812">Transmembrane</keyword>
<dbReference type="GO" id="GO:0015271">
    <property type="term" value="F:outward rectifier potassium channel activity"/>
    <property type="evidence" value="ECO:0007669"/>
    <property type="project" value="TreeGrafter"/>
</dbReference>
<dbReference type="SUPFAM" id="SSF81324">
    <property type="entry name" value="Voltage-gated potassium channels"/>
    <property type="match status" value="2"/>
</dbReference>
<keyword evidence="2 8" id="KW-0813">Transport</keyword>
<dbReference type="PANTHER" id="PTHR11003:SF345">
    <property type="entry name" value="TWIK FAMILY OF POTASSIUM CHANNELS PROTEIN 18"/>
    <property type="match status" value="1"/>
</dbReference>
<evidence type="ECO:0000259" key="10">
    <source>
        <dbReference type="Pfam" id="PF07885"/>
    </source>
</evidence>
<feature type="transmembrane region" description="Helical" evidence="9">
    <location>
        <begin position="262"/>
        <end position="283"/>
    </location>
</feature>
<protein>
    <recommendedName>
        <fullName evidence="10">Potassium channel domain-containing protein</fullName>
    </recommendedName>
</protein>
<evidence type="ECO:0000256" key="6">
    <source>
        <dbReference type="ARBA" id="ARBA00023136"/>
    </source>
</evidence>
<comment type="similarity">
    <text evidence="8">Belongs to the two pore domain potassium channel (TC 1.A.1.8) family.</text>
</comment>
<keyword evidence="4 9" id="KW-1133">Transmembrane helix</keyword>
<evidence type="ECO:0000256" key="7">
    <source>
        <dbReference type="ARBA" id="ARBA00023303"/>
    </source>
</evidence>
<dbReference type="GO" id="GO:0022841">
    <property type="term" value="F:potassium ion leak channel activity"/>
    <property type="evidence" value="ECO:0007669"/>
    <property type="project" value="TreeGrafter"/>
</dbReference>
<dbReference type="Gene3D" id="1.10.287.70">
    <property type="match status" value="1"/>
</dbReference>
<evidence type="ECO:0000256" key="5">
    <source>
        <dbReference type="ARBA" id="ARBA00023065"/>
    </source>
</evidence>
<feature type="domain" description="Potassium channel" evidence="10">
    <location>
        <begin position="186"/>
        <end position="233"/>
    </location>
</feature>
<feature type="domain" description="Potassium channel" evidence="10">
    <location>
        <begin position="269"/>
        <end position="349"/>
    </location>
</feature>
<dbReference type="InterPro" id="IPR013099">
    <property type="entry name" value="K_chnl_dom"/>
</dbReference>
<evidence type="ECO:0000256" key="9">
    <source>
        <dbReference type="SAM" id="Phobius"/>
    </source>
</evidence>
<feature type="transmembrane region" description="Helical" evidence="9">
    <location>
        <begin position="295"/>
        <end position="312"/>
    </location>
</feature>
<dbReference type="Proteomes" id="UP000594262">
    <property type="component" value="Unplaced"/>
</dbReference>
<keyword evidence="6 9" id="KW-0472">Membrane</keyword>
<comment type="subcellular location">
    <subcellularLocation>
        <location evidence="1">Membrane</location>
        <topology evidence="1">Multi-pass membrane protein</topology>
    </subcellularLocation>
</comment>
<dbReference type="PANTHER" id="PTHR11003">
    <property type="entry name" value="POTASSIUM CHANNEL, SUBFAMILY K"/>
    <property type="match status" value="1"/>
</dbReference>
<name>A0A7M5UKZ4_9CNID</name>
<keyword evidence="7 8" id="KW-0407">Ion channel</keyword>
<keyword evidence="5 8" id="KW-0406">Ion transport</keyword>
<evidence type="ECO:0000256" key="4">
    <source>
        <dbReference type="ARBA" id="ARBA00022989"/>
    </source>
</evidence>
<keyword evidence="12" id="KW-1185">Reference proteome</keyword>
<evidence type="ECO:0000256" key="8">
    <source>
        <dbReference type="RuleBase" id="RU003857"/>
    </source>
</evidence>